<dbReference type="SUPFAM" id="SSF54534">
    <property type="entry name" value="FKBP-like"/>
    <property type="match status" value="1"/>
</dbReference>
<dbReference type="NCBIfam" id="NF004973">
    <property type="entry name" value="PRK06342.1"/>
    <property type="match status" value="1"/>
</dbReference>
<dbReference type="GO" id="GO:0006354">
    <property type="term" value="P:DNA-templated transcription elongation"/>
    <property type="evidence" value="ECO:0007669"/>
    <property type="project" value="TreeGrafter"/>
</dbReference>
<evidence type="ECO:0000256" key="1">
    <source>
        <dbReference type="SAM" id="MobiDB-lite"/>
    </source>
</evidence>
<organism evidence="3 4">
    <name type="scientific">Alsobacter soli</name>
    <dbReference type="NCBI Taxonomy" id="2109933"/>
    <lineage>
        <taxon>Bacteria</taxon>
        <taxon>Pseudomonadati</taxon>
        <taxon>Pseudomonadota</taxon>
        <taxon>Alphaproteobacteria</taxon>
        <taxon>Hyphomicrobiales</taxon>
        <taxon>Alsobacteraceae</taxon>
        <taxon>Alsobacter</taxon>
    </lineage>
</organism>
<dbReference type="AlphaFoldDB" id="A0A2T1HW00"/>
<dbReference type="EMBL" id="PVZS01000006">
    <property type="protein sequence ID" value="PSC05679.1"/>
    <property type="molecule type" value="Genomic_DNA"/>
</dbReference>
<keyword evidence="4" id="KW-1185">Reference proteome</keyword>
<proteinExistence type="predicted"/>
<dbReference type="GO" id="GO:0003746">
    <property type="term" value="F:translation elongation factor activity"/>
    <property type="evidence" value="ECO:0007669"/>
    <property type="project" value="UniProtKB-KW"/>
</dbReference>
<sequence>MSRAFVKEQEGGEAFEDLPDRPVSPHPNLVTPEGLRQIEEAVERLRREHGEAVEAGDRPRVARAARDLRYWQHRLSNAELVHPSADKQTVHFGASVTIERDDGRRQTWRIVGEDEADPAHGTLPHVAPLAQALLGKRVGDVVEAGQGEAEVVAIS</sequence>
<dbReference type="Proteomes" id="UP000239772">
    <property type="component" value="Unassembled WGS sequence"/>
</dbReference>
<keyword evidence="3" id="KW-0648">Protein biosynthesis</keyword>
<dbReference type="RefSeq" id="WP_106335922.1">
    <property type="nucleotide sequence ID" value="NZ_PVZS01000006.1"/>
</dbReference>
<evidence type="ECO:0000313" key="3">
    <source>
        <dbReference type="EMBL" id="PSC05679.1"/>
    </source>
</evidence>
<evidence type="ECO:0000259" key="2">
    <source>
        <dbReference type="Pfam" id="PF01272"/>
    </source>
</evidence>
<dbReference type="GO" id="GO:0070063">
    <property type="term" value="F:RNA polymerase binding"/>
    <property type="evidence" value="ECO:0007669"/>
    <property type="project" value="InterPro"/>
</dbReference>
<name>A0A2T1HW00_9HYPH</name>
<feature type="domain" description="Transcription elongation factor GreA/GreB C-terminal" evidence="2">
    <location>
        <begin position="87"/>
        <end position="145"/>
    </location>
</feature>
<dbReference type="InterPro" id="IPR036953">
    <property type="entry name" value="GreA/GreB_C_sf"/>
</dbReference>
<dbReference type="PANTHER" id="PTHR30437:SF6">
    <property type="entry name" value="TRANSCRIPTION ELONGATION FACTOR GREB"/>
    <property type="match status" value="1"/>
</dbReference>
<reference evidence="4" key="1">
    <citation type="submission" date="2018-03" db="EMBL/GenBank/DDBJ databases">
        <authorList>
            <person name="Sun L."/>
            <person name="Liu H."/>
            <person name="Chen W."/>
            <person name="Huang K."/>
            <person name="Liu W."/>
            <person name="Gao X."/>
        </authorList>
    </citation>
    <scope>NUCLEOTIDE SEQUENCE [LARGE SCALE GENOMIC DNA]</scope>
    <source>
        <strain evidence="4">SH9</strain>
    </source>
</reference>
<protein>
    <submittedName>
        <fullName evidence="3">Transcription elongation factor</fullName>
    </submittedName>
</protein>
<dbReference type="PANTHER" id="PTHR30437">
    <property type="entry name" value="TRANSCRIPTION ELONGATION FACTOR GREA"/>
    <property type="match status" value="1"/>
</dbReference>
<dbReference type="InterPro" id="IPR001437">
    <property type="entry name" value="Tscrpt_elong_fac_GreA/B_C"/>
</dbReference>
<evidence type="ECO:0000313" key="4">
    <source>
        <dbReference type="Proteomes" id="UP000239772"/>
    </source>
</evidence>
<dbReference type="OrthoDB" id="8537952at2"/>
<dbReference type="GO" id="GO:0003677">
    <property type="term" value="F:DNA binding"/>
    <property type="evidence" value="ECO:0007669"/>
    <property type="project" value="InterPro"/>
</dbReference>
<comment type="caution">
    <text evidence="3">The sequence shown here is derived from an EMBL/GenBank/DDBJ whole genome shotgun (WGS) entry which is preliminary data.</text>
</comment>
<gene>
    <name evidence="3" type="ORF">SLNSH_06780</name>
</gene>
<feature type="compositionally biased region" description="Basic and acidic residues" evidence="1">
    <location>
        <begin position="1"/>
        <end position="10"/>
    </location>
</feature>
<dbReference type="Gene3D" id="3.10.50.30">
    <property type="entry name" value="Transcription elongation factor, GreA/GreB, C-terminal domain"/>
    <property type="match status" value="1"/>
</dbReference>
<dbReference type="GO" id="GO:0032784">
    <property type="term" value="P:regulation of DNA-templated transcription elongation"/>
    <property type="evidence" value="ECO:0007669"/>
    <property type="project" value="InterPro"/>
</dbReference>
<dbReference type="InterPro" id="IPR023459">
    <property type="entry name" value="Tscrpt_elong_fac_GreA/B_fam"/>
</dbReference>
<dbReference type="Pfam" id="PF01272">
    <property type="entry name" value="GreA_GreB"/>
    <property type="match status" value="1"/>
</dbReference>
<accession>A0A2T1HW00</accession>
<keyword evidence="3" id="KW-0251">Elongation factor</keyword>
<feature type="region of interest" description="Disordered" evidence="1">
    <location>
        <begin position="1"/>
        <end position="32"/>
    </location>
</feature>